<name>A0A4Z2J067_9TELE</name>
<proteinExistence type="predicted"/>
<evidence type="ECO:0000313" key="1">
    <source>
        <dbReference type="EMBL" id="TNN83566.1"/>
    </source>
</evidence>
<dbReference type="Proteomes" id="UP000314294">
    <property type="component" value="Unassembled WGS sequence"/>
</dbReference>
<evidence type="ECO:0000313" key="2">
    <source>
        <dbReference type="Proteomes" id="UP000314294"/>
    </source>
</evidence>
<sequence length="94" mass="10793">MHFGASAAERVHVLHDDKRRFLQSHDGQVILPLLGRRVQLKARPHVNSHLTLLEEEEEKRTSYQQSFMCFITAVCDFGNRPIFGLRPLVLEALA</sequence>
<dbReference type="EMBL" id="SRLO01000032">
    <property type="protein sequence ID" value="TNN83566.1"/>
    <property type="molecule type" value="Genomic_DNA"/>
</dbReference>
<protein>
    <submittedName>
        <fullName evidence="1">Uncharacterized protein</fullName>
    </submittedName>
</protein>
<gene>
    <name evidence="1" type="ORF">EYF80_006084</name>
</gene>
<reference evidence="1 2" key="1">
    <citation type="submission" date="2019-03" db="EMBL/GenBank/DDBJ databases">
        <title>First draft genome of Liparis tanakae, snailfish: a comprehensive survey of snailfish specific genes.</title>
        <authorList>
            <person name="Kim W."/>
            <person name="Song I."/>
            <person name="Jeong J.-H."/>
            <person name="Kim D."/>
            <person name="Kim S."/>
            <person name="Ryu S."/>
            <person name="Song J.Y."/>
            <person name="Lee S.K."/>
        </authorList>
    </citation>
    <scope>NUCLEOTIDE SEQUENCE [LARGE SCALE GENOMIC DNA]</scope>
    <source>
        <tissue evidence="1">Muscle</tissue>
    </source>
</reference>
<dbReference type="AlphaFoldDB" id="A0A4Z2J067"/>
<comment type="caution">
    <text evidence="1">The sequence shown here is derived from an EMBL/GenBank/DDBJ whole genome shotgun (WGS) entry which is preliminary data.</text>
</comment>
<keyword evidence="2" id="KW-1185">Reference proteome</keyword>
<organism evidence="1 2">
    <name type="scientific">Liparis tanakae</name>
    <name type="common">Tanaka's snailfish</name>
    <dbReference type="NCBI Taxonomy" id="230148"/>
    <lineage>
        <taxon>Eukaryota</taxon>
        <taxon>Metazoa</taxon>
        <taxon>Chordata</taxon>
        <taxon>Craniata</taxon>
        <taxon>Vertebrata</taxon>
        <taxon>Euteleostomi</taxon>
        <taxon>Actinopterygii</taxon>
        <taxon>Neopterygii</taxon>
        <taxon>Teleostei</taxon>
        <taxon>Neoteleostei</taxon>
        <taxon>Acanthomorphata</taxon>
        <taxon>Eupercaria</taxon>
        <taxon>Perciformes</taxon>
        <taxon>Cottioidei</taxon>
        <taxon>Cottales</taxon>
        <taxon>Liparidae</taxon>
        <taxon>Liparis</taxon>
    </lineage>
</organism>
<accession>A0A4Z2J067</accession>